<evidence type="ECO:0000313" key="4">
    <source>
        <dbReference type="EMBL" id="MFC4666521.1"/>
    </source>
</evidence>
<feature type="chain" id="PRO_5046674196" evidence="3">
    <location>
        <begin position="27"/>
        <end position="1139"/>
    </location>
</feature>
<dbReference type="InterPro" id="IPR019734">
    <property type="entry name" value="TPR_rpt"/>
</dbReference>
<feature type="repeat" description="TPR" evidence="1">
    <location>
        <begin position="985"/>
        <end position="1018"/>
    </location>
</feature>
<accession>A0ABV9K973</accession>
<dbReference type="Gene3D" id="1.25.40.10">
    <property type="entry name" value="Tetratricopeptide repeat domain"/>
    <property type="match status" value="7"/>
</dbReference>
<reference evidence="5" key="1">
    <citation type="journal article" date="2019" name="Int. J. Syst. Evol. Microbiol.">
        <title>The Global Catalogue of Microorganisms (GCM) 10K type strain sequencing project: providing services to taxonomists for standard genome sequencing and annotation.</title>
        <authorList>
            <consortium name="The Broad Institute Genomics Platform"/>
            <consortium name="The Broad Institute Genome Sequencing Center for Infectious Disease"/>
            <person name="Wu L."/>
            <person name="Ma J."/>
        </authorList>
    </citation>
    <scope>NUCLEOTIDE SEQUENCE [LARGE SCALE GENOMIC DNA]</scope>
    <source>
        <strain evidence="5">CGMCC 4.7357</strain>
    </source>
</reference>
<comment type="caution">
    <text evidence="4">The sequence shown here is derived from an EMBL/GenBank/DDBJ whole genome shotgun (WGS) entry which is preliminary data.</text>
</comment>
<dbReference type="EMBL" id="JBHSGO010000205">
    <property type="protein sequence ID" value="MFC4666521.1"/>
    <property type="molecule type" value="Genomic_DNA"/>
</dbReference>
<dbReference type="PANTHER" id="PTHR12558">
    <property type="entry name" value="CELL DIVISION CYCLE 16,23,27"/>
    <property type="match status" value="1"/>
</dbReference>
<dbReference type="SUPFAM" id="SSF81901">
    <property type="entry name" value="HCP-like"/>
    <property type="match status" value="1"/>
</dbReference>
<dbReference type="RefSeq" id="WP_380079669.1">
    <property type="nucleotide sequence ID" value="NZ_JBHSGO010000205.1"/>
</dbReference>
<keyword evidence="5" id="KW-1185">Reference proteome</keyword>
<feature type="region of interest" description="Disordered" evidence="2">
    <location>
        <begin position="1120"/>
        <end position="1139"/>
    </location>
</feature>
<keyword evidence="3" id="KW-0732">Signal</keyword>
<evidence type="ECO:0000256" key="2">
    <source>
        <dbReference type="SAM" id="MobiDB-lite"/>
    </source>
</evidence>
<sequence>MNKKAIVTIGLALMSSQLMICSPLHAQEIVPLPQYKTGKQDSLFYGAVNDKFMDQDSTSLDKLIKAHHLNPNNPQINYLLATSYGQLMIEPGNAQKSTYYLSLSKDHIKKALEVEPNNKEFNDFYYRLLTLGESDENELHKVVRRLYNLEPDNIQYALYAALSYLQEGTKESASKALNICRSIINKGNNPEQAQQVLSSFVSSDPNYKFKKQCLELAEYIRNKYPNNKVLFRYYLYAFLHYQDTKTAQRELNKEYKGRTKDYDYYYSSGLIYLTDKDFKKLNKTLTNLIEAKDVAINEKYNLIESILFADQIPAELRDDITNKLFKAYPTDTDVLKYYVSYLLDKGDSRKAYNLLDKVVTDAPEEQKRDYYSLMIDAAESINSSEDVKKICRKALEEFPGYGFFYFKYALIQAQENQFKDALTTILEGIKGYDPSQEIEDENNLALLYSLAGDLYSDLNNPTEAEKYYQLAYENGSDDAGFLNNYAYFLAQHDRNLDQALEMIQEAVNQDNTSDANMLDTEGYILLKLKKYTQAADVLKTAIKSSQEPNTTLLSHLAQALEATQDSIGAIKVWADVLKKLSDVVDKESIDLKLKALNKLSPQILQKLISEHPNNSELYTIYANTILMNQDGLSTDTIESKMDECIELLEKAYQINREDTQNTLLLMGVYLRTKRFGDAKQLLEKEEKRHPELNTIWQALNININLQENKIDQAVELFLSYVKSKKSLSSSDIDMLNNLTNYILQSKDYDKLEQFSDALIKIVPGDLSIKQGYFTALINLNRLDKAQELLNLWAKDHKEKTTVFYSNQIALAIAKGDQKKATALFKKFVKQKGVTSQDTLGFISYISNNLQGHENNKELYVDLTKIYHEAFPNDFLAYSVYANSVLLNNYDQGIDLLKEGCKLFDLPNTRYLYMDLMSAYMQNNKIEDFNALYDELIKEKIYIPQAFLIKASTLFQNRELSQAEKVLQKGISSCSNDKNSSPSNISQMYGFLGDLYQSEKQNDKALQMYEKAFETDRTNIALFNNYAYYLALADKDLEFALQLIMTANSQTQYSDPNMLDTEAYILYKLGRYNTAKEIQQKAIDMSQLPTATLFDHMGDIEKALNNTEAALDNWQKALTKADESQKEGIKNKIDHTKNTK</sequence>
<dbReference type="PROSITE" id="PS50005">
    <property type="entry name" value="TPR"/>
    <property type="match status" value="1"/>
</dbReference>
<feature type="signal peptide" evidence="3">
    <location>
        <begin position="1"/>
        <end position="26"/>
    </location>
</feature>
<proteinExistence type="predicted"/>
<gene>
    <name evidence="4" type="ORF">ACFO3G_07940</name>
</gene>
<evidence type="ECO:0000256" key="3">
    <source>
        <dbReference type="SAM" id="SignalP"/>
    </source>
</evidence>
<dbReference type="Pfam" id="PF13181">
    <property type="entry name" value="TPR_8"/>
    <property type="match status" value="2"/>
</dbReference>
<dbReference type="SUPFAM" id="SSF48452">
    <property type="entry name" value="TPR-like"/>
    <property type="match status" value="3"/>
</dbReference>
<dbReference type="Proteomes" id="UP001596020">
    <property type="component" value="Unassembled WGS sequence"/>
</dbReference>
<dbReference type="InterPro" id="IPR011990">
    <property type="entry name" value="TPR-like_helical_dom_sf"/>
</dbReference>
<evidence type="ECO:0000313" key="5">
    <source>
        <dbReference type="Proteomes" id="UP001596020"/>
    </source>
</evidence>
<name>A0ABV9K973_9PORP</name>
<protein>
    <submittedName>
        <fullName evidence="4">Tetratricopeptide repeat protein</fullName>
    </submittedName>
</protein>
<dbReference type="SMART" id="SM00028">
    <property type="entry name" value="TPR"/>
    <property type="match status" value="7"/>
</dbReference>
<dbReference type="Pfam" id="PF13432">
    <property type="entry name" value="TPR_16"/>
    <property type="match status" value="1"/>
</dbReference>
<evidence type="ECO:0000256" key="1">
    <source>
        <dbReference type="PROSITE-ProRule" id="PRU00339"/>
    </source>
</evidence>
<keyword evidence="1" id="KW-0802">TPR repeat</keyword>
<organism evidence="4 5">
    <name type="scientific">Falsiporphyromonas endometrii</name>
    <dbReference type="NCBI Taxonomy" id="1387297"/>
    <lineage>
        <taxon>Bacteria</taxon>
        <taxon>Pseudomonadati</taxon>
        <taxon>Bacteroidota</taxon>
        <taxon>Bacteroidia</taxon>
        <taxon>Bacteroidales</taxon>
        <taxon>Porphyromonadaceae</taxon>
        <taxon>Falsiporphyromonas</taxon>
    </lineage>
</organism>
<dbReference type="PANTHER" id="PTHR12558:SF13">
    <property type="entry name" value="CELL DIVISION CYCLE PROTEIN 27 HOMOLOG"/>
    <property type="match status" value="1"/>
</dbReference>